<dbReference type="InterPro" id="IPR000566">
    <property type="entry name" value="Lipocln_cytosolic_FA-bd_dom"/>
</dbReference>
<dbReference type="SUPFAM" id="SSF50814">
    <property type="entry name" value="Lipocalins"/>
    <property type="match status" value="1"/>
</dbReference>
<dbReference type="Pfam" id="PF08212">
    <property type="entry name" value="Lipocalin_2"/>
    <property type="match status" value="1"/>
</dbReference>
<reference evidence="6" key="3">
    <citation type="submission" date="2021-05" db="UniProtKB">
        <authorList>
            <consortium name="EnsemblPlants"/>
        </authorList>
    </citation>
    <scope>IDENTIFICATION</scope>
    <source>
        <strain evidence="6">cv. B73</strain>
    </source>
</reference>
<dbReference type="PANTHER" id="PTHR10612:SF34">
    <property type="entry name" value="APOLIPOPROTEIN D"/>
    <property type="match status" value="1"/>
</dbReference>
<evidence type="ECO:0007829" key="8">
    <source>
        <dbReference type="PeptideAtlas" id="A0A1D6KNU5"/>
    </source>
</evidence>
<gene>
    <name evidence="6" type="primary">LOC100286188</name>
    <name evidence="5" type="ORF">ZEAMMB73_Zm00001d032162</name>
</gene>
<dbReference type="InterPro" id="IPR022271">
    <property type="entry name" value="Lipocalin_ApoD"/>
</dbReference>
<accession>A0A1D6KNU5</accession>
<dbReference type="InterPro" id="IPR022272">
    <property type="entry name" value="Lipocalin_CS"/>
</dbReference>
<dbReference type="Gene3D" id="2.40.128.20">
    <property type="match status" value="2"/>
</dbReference>
<dbReference type="GO" id="GO:0006950">
    <property type="term" value="P:response to stress"/>
    <property type="evidence" value="ECO:0007669"/>
    <property type="project" value="UniProtKB-ARBA"/>
</dbReference>
<evidence type="ECO:0000256" key="3">
    <source>
        <dbReference type="SAM" id="MobiDB-lite"/>
    </source>
</evidence>
<comment type="similarity">
    <text evidence="1 2">Belongs to the calycin superfamily. Lipocalin family.</text>
</comment>
<feature type="region of interest" description="Disordered" evidence="3">
    <location>
        <begin position="105"/>
        <end position="140"/>
    </location>
</feature>
<evidence type="ECO:0000256" key="2">
    <source>
        <dbReference type="PIRNR" id="PIRNR036893"/>
    </source>
</evidence>
<dbReference type="EnsemblPlants" id="Zm00001eb041200_T002">
    <property type="protein sequence ID" value="Zm00001eb041200_P002"/>
    <property type="gene ID" value="Zm00001eb041200"/>
</dbReference>
<protein>
    <submittedName>
        <fullName evidence="5">Temperature-induced lipocalin-1</fullName>
    </submittedName>
</protein>
<organism evidence="6 7">
    <name type="scientific">Zea mays</name>
    <name type="common">Maize</name>
    <dbReference type="NCBI Taxonomy" id="4577"/>
    <lineage>
        <taxon>Eukaryota</taxon>
        <taxon>Viridiplantae</taxon>
        <taxon>Streptophyta</taxon>
        <taxon>Embryophyta</taxon>
        <taxon>Tracheophyta</taxon>
        <taxon>Spermatophyta</taxon>
        <taxon>Magnoliopsida</taxon>
        <taxon>Liliopsida</taxon>
        <taxon>Poales</taxon>
        <taxon>Poaceae</taxon>
        <taxon>PACMAD clade</taxon>
        <taxon>Panicoideae</taxon>
        <taxon>Andropogonodae</taxon>
        <taxon>Andropogoneae</taxon>
        <taxon>Tripsacinae</taxon>
        <taxon>Zea</taxon>
    </lineage>
</organism>
<reference evidence="6" key="2">
    <citation type="submission" date="2019-07" db="EMBL/GenBank/DDBJ databases">
        <authorList>
            <person name="Seetharam A."/>
            <person name="Woodhouse M."/>
            <person name="Cannon E."/>
        </authorList>
    </citation>
    <scope>NUCLEOTIDE SEQUENCE [LARGE SCALE GENOMIC DNA]</scope>
    <source>
        <strain evidence="6">cv. B73</strain>
    </source>
</reference>
<keyword evidence="8" id="KW-1267">Proteomics identification</keyword>
<dbReference type="InterPro" id="IPR047202">
    <property type="entry name" value="Lipocalin_Blc-like_dom"/>
</dbReference>
<evidence type="ECO:0000259" key="4">
    <source>
        <dbReference type="Pfam" id="PF08212"/>
    </source>
</evidence>
<dbReference type="PANTHER" id="PTHR10612">
    <property type="entry name" value="APOLIPOPROTEIN D"/>
    <property type="match status" value="1"/>
</dbReference>
<reference evidence="5 7" key="1">
    <citation type="submission" date="2015-12" db="EMBL/GenBank/DDBJ databases">
        <title>Update maize B73 reference genome by single molecule sequencing technologies.</title>
        <authorList>
            <consortium name="Maize Genome Sequencing Project"/>
            <person name="Ware D."/>
        </authorList>
    </citation>
    <scope>NUCLEOTIDE SEQUENCE [LARGE SCALE GENOMIC DNA]</scope>
    <source>
        <strain evidence="7">cv. B73</strain>
        <tissue evidence="5">Seedling</tissue>
    </source>
</reference>
<keyword evidence="7" id="KW-1185">Reference proteome</keyword>
<dbReference type="Gramene" id="Zm00001eb041200_T002">
    <property type="protein sequence ID" value="Zm00001eb041200_P002"/>
    <property type="gene ID" value="Zm00001eb041200"/>
</dbReference>
<dbReference type="ExpressionAtlas" id="A0A1D6KNU5">
    <property type="expression patterns" value="baseline and differential"/>
</dbReference>
<sequence>MAMQVVRNLDLERYAGRWYEIACFPSRFQPKTGTNTRATYTLNPDGTVKVVNETWADGRRGHIEGTAWRADPASDEAKLKILCRQPHMDESVYKELVERAKEEGYDVSKLRKTAHPDPPPESEQSPRDGGMWWVKSIFGK</sequence>
<dbReference type="InterPro" id="IPR012674">
    <property type="entry name" value="Calycin"/>
</dbReference>
<dbReference type="OrthoDB" id="565904at2759"/>
<name>A0A1D6KNU5_MAIZE</name>
<evidence type="ECO:0000256" key="1">
    <source>
        <dbReference type="ARBA" id="ARBA00006889"/>
    </source>
</evidence>
<proteinExistence type="evidence at protein level"/>
<evidence type="ECO:0000313" key="5">
    <source>
        <dbReference type="EMBL" id="ONM04482.1"/>
    </source>
</evidence>
<dbReference type="Proteomes" id="UP000007305">
    <property type="component" value="Chromosome 1"/>
</dbReference>
<dbReference type="EMBL" id="CM007647">
    <property type="protein sequence ID" value="ONM04482.1"/>
    <property type="molecule type" value="Genomic_DNA"/>
</dbReference>
<feature type="domain" description="Lipocalin/cytosolic fatty-acid binding" evidence="4">
    <location>
        <begin position="9"/>
        <end position="81"/>
    </location>
</feature>
<dbReference type="CDD" id="cd19438">
    <property type="entry name" value="lipocalin_Blc-like"/>
    <property type="match status" value="1"/>
</dbReference>
<dbReference type="PROSITE" id="PS00213">
    <property type="entry name" value="LIPOCALIN"/>
    <property type="match status" value="1"/>
</dbReference>
<dbReference type="AlphaFoldDB" id="A0A1D6KNU5"/>
<evidence type="ECO:0000313" key="6">
    <source>
        <dbReference type="EnsemblPlants" id="Zm00001eb041200_P002"/>
    </source>
</evidence>
<dbReference type="PIRSF" id="PIRSF036893">
    <property type="entry name" value="Lipocalin_ApoD"/>
    <property type="match status" value="1"/>
</dbReference>
<evidence type="ECO:0000313" key="7">
    <source>
        <dbReference type="Proteomes" id="UP000007305"/>
    </source>
</evidence>